<dbReference type="EMBL" id="JAGGLI010000018">
    <property type="protein sequence ID" value="MBP2027928.1"/>
    <property type="molecule type" value="Genomic_DNA"/>
</dbReference>
<dbReference type="NCBIfam" id="TIGR01136">
    <property type="entry name" value="cysKM"/>
    <property type="match status" value="1"/>
</dbReference>
<keyword evidence="6 10" id="KW-0808">Transferase</keyword>
<dbReference type="CDD" id="cd01561">
    <property type="entry name" value="CBS_like"/>
    <property type="match status" value="1"/>
</dbReference>
<organism evidence="12 13">
    <name type="scientific">Acetoanaerobium pronyense</name>
    <dbReference type="NCBI Taxonomy" id="1482736"/>
    <lineage>
        <taxon>Bacteria</taxon>
        <taxon>Bacillati</taxon>
        <taxon>Bacillota</taxon>
        <taxon>Clostridia</taxon>
        <taxon>Peptostreptococcales</taxon>
        <taxon>Filifactoraceae</taxon>
        <taxon>Acetoanaerobium</taxon>
    </lineage>
</organism>
<evidence type="ECO:0000256" key="6">
    <source>
        <dbReference type="ARBA" id="ARBA00022679"/>
    </source>
</evidence>
<evidence type="ECO:0000256" key="10">
    <source>
        <dbReference type="RuleBase" id="RU003985"/>
    </source>
</evidence>
<dbReference type="NCBIfam" id="TIGR01139">
    <property type="entry name" value="cysK"/>
    <property type="match status" value="1"/>
</dbReference>
<evidence type="ECO:0000256" key="8">
    <source>
        <dbReference type="ARBA" id="ARBA00023192"/>
    </source>
</evidence>
<evidence type="ECO:0000256" key="7">
    <source>
        <dbReference type="ARBA" id="ARBA00022898"/>
    </source>
</evidence>
<feature type="domain" description="Tryptophan synthase beta chain-like PALP" evidence="11">
    <location>
        <begin position="7"/>
        <end position="290"/>
    </location>
</feature>
<keyword evidence="7 10" id="KW-0663">Pyridoxal phosphate</keyword>
<evidence type="ECO:0000313" key="13">
    <source>
        <dbReference type="Proteomes" id="UP001314903"/>
    </source>
</evidence>
<evidence type="ECO:0000256" key="9">
    <source>
        <dbReference type="ARBA" id="ARBA00047931"/>
    </source>
</evidence>
<dbReference type="PANTHER" id="PTHR10314">
    <property type="entry name" value="CYSTATHIONINE BETA-SYNTHASE"/>
    <property type="match status" value="1"/>
</dbReference>
<evidence type="ECO:0000256" key="4">
    <source>
        <dbReference type="ARBA" id="ARBA00012681"/>
    </source>
</evidence>
<evidence type="ECO:0000313" key="12">
    <source>
        <dbReference type="EMBL" id="MBP2027928.1"/>
    </source>
</evidence>
<dbReference type="Proteomes" id="UP001314903">
    <property type="component" value="Unassembled WGS sequence"/>
</dbReference>
<dbReference type="InterPro" id="IPR005856">
    <property type="entry name" value="Cys_synth"/>
</dbReference>
<dbReference type="SUPFAM" id="SSF53686">
    <property type="entry name" value="Tryptophan synthase beta subunit-like PLP-dependent enzymes"/>
    <property type="match status" value="1"/>
</dbReference>
<accession>A0ABS4KJF9</accession>
<keyword evidence="5 10" id="KW-0028">Amino-acid biosynthesis</keyword>
<name>A0ABS4KJF9_9FIRM</name>
<evidence type="ECO:0000256" key="3">
    <source>
        <dbReference type="ARBA" id="ARBA00007103"/>
    </source>
</evidence>
<keyword evidence="13" id="KW-1185">Reference proteome</keyword>
<dbReference type="EC" id="2.5.1.47" evidence="4 10"/>
<dbReference type="Pfam" id="PF00291">
    <property type="entry name" value="PALP"/>
    <property type="match status" value="1"/>
</dbReference>
<protein>
    <recommendedName>
        <fullName evidence="4 10">Cysteine synthase</fullName>
        <ecNumber evidence="4 10">2.5.1.47</ecNumber>
    </recommendedName>
</protein>
<dbReference type="Gene3D" id="3.40.50.1100">
    <property type="match status" value="2"/>
</dbReference>
<dbReference type="InterPro" id="IPR005859">
    <property type="entry name" value="CysK"/>
</dbReference>
<gene>
    <name evidence="12" type="ORF">J2Z35_001726</name>
</gene>
<comment type="caution">
    <text evidence="12">The sequence shown here is derived from an EMBL/GenBank/DDBJ whole genome shotgun (WGS) entry which is preliminary data.</text>
</comment>
<evidence type="ECO:0000256" key="5">
    <source>
        <dbReference type="ARBA" id="ARBA00022605"/>
    </source>
</evidence>
<dbReference type="InterPro" id="IPR001216">
    <property type="entry name" value="P-phosphate_BS"/>
</dbReference>
<dbReference type="GO" id="GO:0004124">
    <property type="term" value="F:cysteine synthase activity"/>
    <property type="evidence" value="ECO:0007669"/>
    <property type="project" value="UniProtKB-EC"/>
</dbReference>
<keyword evidence="8 10" id="KW-0198">Cysteine biosynthesis</keyword>
<proteinExistence type="inferred from homology"/>
<comment type="similarity">
    <text evidence="3 10">Belongs to the cysteine synthase/cystathionine beta-synthase family.</text>
</comment>
<evidence type="ECO:0000256" key="2">
    <source>
        <dbReference type="ARBA" id="ARBA00004962"/>
    </source>
</evidence>
<reference evidence="12 13" key="1">
    <citation type="submission" date="2021-03" db="EMBL/GenBank/DDBJ databases">
        <title>Genomic Encyclopedia of Type Strains, Phase IV (KMG-IV): sequencing the most valuable type-strain genomes for metagenomic binning, comparative biology and taxonomic classification.</title>
        <authorList>
            <person name="Goeker M."/>
        </authorList>
    </citation>
    <scope>NUCLEOTIDE SEQUENCE [LARGE SCALE GENOMIC DNA]</scope>
    <source>
        <strain evidence="12 13">DSM 27512</strain>
    </source>
</reference>
<dbReference type="InterPro" id="IPR001926">
    <property type="entry name" value="TrpB-like_PALP"/>
</dbReference>
<comment type="catalytic activity">
    <reaction evidence="9 10">
        <text>O-acetyl-L-serine + hydrogen sulfide = L-cysteine + acetate</text>
        <dbReference type="Rhea" id="RHEA:14829"/>
        <dbReference type="ChEBI" id="CHEBI:29919"/>
        <dbReference type="ChEBI" id="CHEBI:30089"/>
        <dbReference type="ChEBI" id="CHEBI:35235"/>
        <dbReference type="ChEBI" id="CHEBI:58340"/>
        <dbReference type="EC" id="2.5.1.47"/>
    </reaction>
</comment>
<comment type="pathway">
    <text evidence="2">Amino-acid biosynthesis; L-cysteine biosynthesis; L-cysteine from L-serine: step 2/2.</text>
</comment>
<dbReference type="InterPro" id="IPR036052">
    <property type="entry name" value="TrpB-like_PALP_sf"/>
</dbReference>
<comment type="cofactor">
    <cofactor evidence="1 10">
        <name>pyridoxal 5'-phosphate</name>
        <dbReference type="ChEBI" id="CHEBI:597326"/>
    </cofactor>
</comment>
<sequence length="303" mass="32464">MMLFNSITETIGKTPVVRLQNQSENIADIYVKLEFFNPGGSVKDRIALNMIEKMEKDGSLKKGNIIVEPTSGNTGIGIAMIGSAKGYKVILAMPDTMSMERRQLLKAYGAELVLTDGTKGMKGAIEKAKELSEKDGYTMLSQFENCYNVDAHIENTSLEILADINDLNAFVAGVGTGGTVTGVGKVFKEKNLDIEIIAVEPEDSPVLSGGQPGPHKIQGIGAGFVPSIMNLDYVDSIEKITLDQALEGARLLAKAEGILLGISGGAAFDAALRTAKRLGKGKKVLFIAPDNGERYLSTMLYQD</sequence>
<dbReference type="PROSITE" id="PS00901">
    <property type="entry name" value="CYS_SYNTHASE"/>
    <property type="match status" value="1"/>
</dbReference>
<dbReference type="InterPro" id="IPR050214">
    <property type="entry name" value="Cys_Synth/Cystath_Beta-Synth"/>
</dbReference>
<evidence type="ECO:0000256" key="1">
    <source>
        <dbReference type="ARBA" id="ARBA00001933"/>
    </source>
</evidence>
<evidence type="ECO:0000259" key="11">
    <source>
        <dbReference type="Pfam" id="PF00291"/>
    </source>
</evidence>